<name>A0A9X3FF08_9BACT</name>
<dbReference type="AlphaFoldDB" id="A0A9X3FF08"/>
<keyword evidence="2" id="KW-1185">Reference proteome</keyword>
<proteinExistence type="predicted"/>
<accession>A0A9X3FF08</accession>
<protein>
    <submittedName>
        <fullName evidence="1">Uncharacterized protein</fullName>
    </submittedName>
</protein>
<dbReference type="EMBL" id="JAPOHD010000029">
    <property type="protein sequence ID" value="MCY1721865.1"/>
    <property type="molecule type" value="Genomic_DNA"/>
</dbReference>
<comment type="caution">
    <text evidence="1">The sequence shown here is derived from an EMBL/GenBank/DDBJ whole genome shotgun (WGS) entry which is preliminary data.</text>
</comment>
<evidence type="ECO:0000313" key="1">
    <source>
        <dbReference type="EMBL" id="MCY1721865.1"/>
    </source>
</evidence>
<reference evidence="1" key="1">
    <citation type="submission" date="2022-11" db="EMBL/GenBank/DDBJ databases">
        <title>Marilongibacter aestuarii gen. nov., sp. nov., isolated from tidal flat sediment.</title>
        <authorList>
            <person name="Jiayan W."/>
        </authorList>
    </citation>
    <scope>NUCLEOTIDE SEQUENCE</scope>
    <source>
        <strain evidence="1">Z1-6</strain>
    </source>
</reference>
<evidence type="ECO:0000313" key="2">
    <source>
        <dbReference type="Proteomes" id="UP001145087"/>
    </source>
</evidence>
<sequence length="117" mass="13601">MAKIKSIIEKYDLNSKGFLRTILELSKNDFPVEMKLAKEKFPVKFARYSESGKVVPAEMFVAICEHFTISHQRILEKIVAFYNISEINEIKQIVNWFGLKLPKTDEEISRKFGLKST</sequence>
<gene>
    <name evidence="1" type="ORF">OU798_16035</name>
</gene>
<organism evidence="1 2">
    <name type="scientific">Draconibacterium aestuarii</name>
    <dbReference type="NCBI Taxonomy" id="2998507"/>
    <lineage>
        <taxon>Bacteria</taxon>
        <taxon>Pseudomonadati</taxon>
        <taxon>Bacteroidota</taxon>
        <taxon>Bacteroidia</taxon>
        <taxon>Marinilabiliales</taxon>
        <taxon>Prolixibacteraceae</taxon>
        <taxon>Draconibacterium</taxon>
    </lineage>
</organism>
<dbReference type="Proteomes" id="UP001145087">
    <property type="component" value="Unassembled WGS sequence"/>
</dbReference>
<dbReference type="RefSeq" id="WP_343334194.1">
    <property type="nucleotide sequence ID" value="NZ_JAPOHD010000029.1"/>
</dbReference>